<dbReference type="AlphaFoldDB" id="A0A2K3ME03"/>
<reference evidence="1 2" key="2">
    <citation type="journal article" date="2017" name="Front. Plant Sci.">
        <title>Gene Classification and Mining of Molecular Markers Useful in Red Clover (Trifolium pratense) Breeding.</title>
        <authorList>
            <person name="Istvanek J."/>
            <person name="Dluhosova J."/>
            <person name="Dluhos P."/>
            <person name="Patkova L."/>
            <person name="Nedelnik J."/>
            <person name="Repkova J."/>
        </authorList>
    </citation>
    <scope>NUCLEOTIDE SEQUENCE [LARGE SCALE GENOMIC DNA]</scope>
    <source>
        <strain evidence="2">cv. Tatra</strain>
        <tissue evidence="1">Young leaves</tissue>
    </source>
</reference>
<dbReference type="EMBL" id="ASHM01058432">
    <property type="protein sequence ID" value="PNX89021.1"/>
    <property type="molecule type" value="Genomic_DNA"/>
</dbReference>
<sequence>MFIFSETFLYHRCQPFSTCDGAVVGEGSATLVVWLRQSRCRSMGDLEERPMAMDIIGAAVMEGGFANEFKFKPFSFFFQICSN</sequence>
<name>A0A2K3ME03_TRIPR</name>
<gene>
    <name evidence="1" type="ORF">L195_g045138</name>
</gene>
<protein>
    <submittedName>
        <fullName evidence="1">Uncharacterized protein</fullName>
    </submittedName>
</protein>
<evidence type="ECO:0000313" key="2">
    <source>
        <dbReference type="Proteomes" id="UP000236291"/>
    </source>
</evidence>
<proteinExistence type="predicted"/>
<reference evidence="1 2" key="1">
    <citation type="journal article" date="2014" name="Am. J. Bot.">
        <title>Genome assembly and annotation for red clover (Trifolium pratense; Fabaceae).</title>
        <authorList>
            <person name="Istvanek J."/>
            <person name="Jaros M."/>
            <person name="Krenek A."/>
            <person name="Repkova J."/>
        </authorList>
    </citation>
    <scope>NUCLEOTIDE SEQUENCE [LARGE SCALE GENOMIC DNA]</scope>
    <source>
        <strain evidence="2">cv. Tatra</strain>
        <tissue evidence="1">Young leaves</tissue>
    </source>
</reference>
<accession>A0A2K3ME03</accession>
<comment type="caution">
    <text evidence="1">The sequence shown here is derived from an EMBL/GenBank/DDBJ whole genome shotgun (WGS) entry which is preliminary data.</text>
</comment>
<organism evidence="1 2">
    <name type="scientific">Trifolium pratense</name>
    <name type="common">Red clover</name>
    <dbReference type="NCBI Taxonomy" id="57577"/>
    <lineage>
        <taxon>Eukaryota</taxon>
        <taxon>Viridiplantae</taxon>
        <taxon>Streptophyta</taxon>
        <taxon>Embryophyta</taxon>
        <taxon>Tracheophyta</taxon>
        <taxon>Spermatophyta</taxon>
        <taxon>Magnoliopsida</taxon>
        <taxon>eudicotyledons</taxon>
        <taxon>Gunneridae</taxon>
        <taxon>Pentapetalae</taxon>
        <taxon>rosids</taxon>
        <taxon>fabids</taxon>
        <taxon>Fabales</taxon>
        <taxon>Fabaceae</taxon>
        <taxon>Papilionoideae</taxon>
        <taxon>50 kb inversion clade</taxon>
        <taxon>NPAAA clade</taxon>
        <taxon>Hologalegina</taxon>
        <taxon>IRL clade</taxon>
        <taxon>Trifolieae</taxon>
        <taxon>Trifolium</taxon>
    </lineage>
</organism>
<evidence type="ECO:0000313" key="1">
    <source>
        <dbReference type="EMBL" id="PNX89021.1"/>
    </source>
</evidence>
<dbReference type="Proteomes" id="UP000236291">
    <property type="component" value="Unassembled WGS sequence"/>
</dbReference>